<reference evidence="2 3" key="1">
    <citation type="journal article" date="2018" name="Front. Plant Sci.">
        <title>Red Clover (Trifolium pratense) and Zigzag Clover (T. medium) - A Picture of Genomic Similarities and Differences.</title>
        <authorList>
            <person name="Dluhosova J."/>
            <person name="Istvanek J."/>
            <person name="Nedelnik J."/>
            <person name="Repkova J."/>
        </authorList>
    </citation>
    <scope>NUCLEOTIDE SEQUENCE [LARGE SCALE GENOMIC DNA]</scope>
    <source>
        <strain evidence="3">cv. 10/8</strain>
        <tissue evidence="2">Leaf</tissue>
    </source>
</reference>
<name>A0A392VT16_9FABA</name>
<dbReference type="EMBL" id="LXQA011228894">
    <property type="protein sequence ID" value="MCI89835.1"/>
    <property type="molecule type" value="Genomic_DNA"/>
</dbReference>
<dbReference type="AlphaFoldDB" id="A0A392VT16"/>
<dbReference type="Proteomes" id="UP000265520">
    <property type="component" value="Unassembled WGS sequence"/>
</dbReference>
<protein>
    <submittedName>
        <fullName evidence="2">Uncharacterized protein</fullName>
    </submittedName>
</protein>
<feature type="compositionally biased region" description="Basic and acidic residues" evidence="1">
    <location>
        <begin position="1"/>
        <end position="23"/>
    </location>
</feature>
<proteinExistence type="predicted"/>
<keyword evidence="3" id="KW-1185">Reference proteome</keyword>
<evidence type="ECO:0000313" key="3">
    <source>
        <dbReference type="Proteomes" id="UP000265520"/>
    </source>
</evidence>
<feature type="non-terminal residue" evidence="2">
    <location>
        <position position="1"/>
    </location>
</feature>
<organism evidence="2 3">
    <name type="scientific">Trifolium medium</name>
    <dbReference type="NCBI Taxonomy" id="97028"/>
    <lineage>
        <taxon>Eukaryota</taxon>
        <taxon>Viridiplantae</taxon>
        <taxon>Streptophyta</taxon>
        <taxon>Embryophyta</taxon>
        <taxon>Tracheophyta</taxon>
        <taxon>Spermatophyta</taxon>
        <taxon>Magnoliopsida</taxon>
        <taxon>eudicotyledons</taxon>
        <taxon>Gunneridae</taxon>
        <taxon>Pentapetalae</taxon>
        <taxon>rosids</taxon>
        <taxon>fabids</taxon>
        <taxon>Fabales</taxon>
        <taxon>Fabaceae</taxon>
        <taxon>Papilionoideae</taxon>
        <taxon>50 kb inversion clade</taxon>
        <taxon>NPAAA clade</taxon>
        <taxon>Hologalegina</taxon>
        <taxon>IRL clade</taxon>
        <taxon>Trifolieae</taxon>
        <taxon>Trifolium</taxon>
    </lineage>
</organism>
<evidence type="ECO:0000313" key="2">
    <source>
        <dbReference type="EMBL" id="MCI89835.1"/>
    </source>
</evidence>
<comment type="caution">
    <text evidence="2">The sequence shown here is derived from an EMBL/GenBank/DDBJ whole genome shotgun (WGS) entry which is preliminary data.</text>
</comment>
<evidence type="ECO:0000256" key="1">
    <source>
        <dbReference type="SAM" id="MobiDB-lite"/>
    </source>
</evidence>
<accession>A0A392VT16</accession>
<sequence length="42" mass="4380">STPDHRRPARRSSDRVGGRHDGDPAAGGGAPAAGHRHPPLYI</sequence>
<feature type="region of interest" description="Disordered" evidence="1">
    <location>
        <begin position="1"/>
        <end position="42"/>
    </location>
</feature>